<protein>
    <submittedName>
        <fullName evidence="1">ScpA family protein</fullName>
    </submittedName>
</protein>
<dbReference type="Proteomes" id="UP001548189">
    <property type="component" value="Unassembled WGS sequence"/>
</dbReference>
<organism evidence="1 2">
    <name type="scientific">Aliikangiella maris</name>
    <dbReference type="NCBI Taxonomy" id="3162458"/>
    <lineage>
        <taxon>Bacteria</taxon>
        <taxon>Pseudomonadati</taxon>
        <taxon>Pseudomonadota</taxon>
        <taxon>Gammaproteobacteria</taxon>
        <taxon>Oceanospirillales</taxon>
        <taxon>Pleioneaceae</taxon>
        <taxon>Aliikangiella</taxon>
    </lineage>
</organism>
<keyword evidence="2" id="KW-1185">Reference proteome</keyword>
<dbReference type="PANTHER" id="PTHR33969">
    <property type="entry name" value="SEGREGATION AND CONDENSATION PROTEIN A"/>
    <property type="match status" value="1"/>
</dbReference>
<dbReference type="InterPro" id="IPR003768">
    <property type="entry name" value="ScpA"/>
</dbReference>
<proteinExistence type="inferred from homology"/>
<dbReference type="EMBL" id="JBEVCJ010000016">
    <property type="protein sequence ID" value="MET1256057.1"/>
    <property type="molecule type" value="Genomic_DNA"/>
</dbReference>
<dbReference type="PANTHER" id="PTHR33969:SF2">
    <property type="entry name" value="SEGREGATION AND CONDENSATION PROTEIN A"/>
    <property type="match status" value="1"/>
</dbReference>
<dbReference type="HAMAP" id="MF_01805">
    <property type="entry name" value="ScpA"/>
    <property type="match status" value="1"/>
</dbReference>
<dbReference type="Pfam" id="PF02616">
    <property type="entry name" value="SMC_ScpA"/>
    <property type="match status" value="1"/>
</dbReference>
<comment type="caution">
    <text evidence="1">The sequence shown here is derived from an EMBL/GenBank/DDBJ whole genome shotgun (WGS) entry which is preliminary data.</text>
</comment>
<accession>A0ABV2BWY6</accession>
<dbReference type="Gene3D" id="1.10.10.580">
    <property type="entry name" value="Structural maintenance of chromosome 1. Chain E"/>
    <property type="match status" value="1"/>
</dbReference>
<name>A0ABV2BWY6_9GAMM</name>
<dbReference type="Gene3D" id="6.10.250.2410">
    <property type="match status" value="1"/>
</dbReference>
<evidence type="ECO:0000313" key="1">
    <source>
        <dbReference type="EMBL" id="MET1256057.1"/>
    </source>
</evidence>
<sequence>MHFAVVGGVPVVDVPKDLYIPPDALEVFLEAFEGPLDLLLYLIKRQNVDILNIPIAHITEQYMEYVEIMKSVNLELAAEYLVMAAMLAEIKSRVLLPRPKVEEEEDDPRADLIRRLQEYERFKKAAMDIDELPRIERDIHQISIEPPELHIDRPLPTVSMQDLMMALKDVFVRAEMFTHHHIQKETLSIREKMGNVLAILSAENFTDFASLFNYEEGRMGIVVTFLAVMELTKEAMIELVQSEPFSPIHVRAKIH</sequence>
<reference evidence="1 2" key="1">
    <citation type="submission" date="2024-06" db="EMBL/GenBank/DDBJ databases">
        <authorList>
            <person name="Li F."/>
        </authorList>
    </citation>
    <scope>NUCLEOTIDE SEQUENCE [LARGE SCALE GENOMIC DNA]</scope>
    <source>
        <strain evidence="1 2">GXAS 311</strain>
    </source>
</reference>
<dbReference type="InterPro" id="IPR023093">
    <property type="entry name" value="ScpA-like_C"/>
</dbReference>
<evidence type="ECO:0000313" key="2">
    <source>
        <dbReference type="Proteomes" id="UP001548189"/>
    </source>
</evidence>
<gene>
    <name evidence="1" type="ORF">ABVT43_13035</name>
</gene>